<proteinExistence type="predicted"/>
<dbReference type="Proteomes" id="UP000008851">
    <property type="component" value="Chromosome"/>
</dbReference>
<organism evidence="1 2">
    <name type="scientific">Xanthomonas oryzae pv. oryzicola (strain BLS256)</name>
    <dbReference type="NCBI Taxonomy" id="383407"/>
    <lineage>
        <taxon>Bacteria</taxon>
        <taxon>Pseudomonadati</taxon>
        <taxon>Pseudomonadota</taxon>
        <taxon>Gammaproteobacteria</taxon>
        <taxon>Lysobacterales</taxon>
        <taxon>Lysobacteraceae</taxon>
        <taxon>Xanthomonas</taxon>
    </lineage>
</organism>
<protein>
    <recommendedName>
        <fullName evidence="3">ATP-grasp domain-containing protein</fullName>
    </recommendedName>
</protein>
<sequence>MMTARPKNAIYLSLGAPHLEYPEAVQALRLRGVHARMVHLNEIDDVDLRGVDLISVRMCRWYHKHSGFLNQIERLHQRVQDLPEGPIPFANNIVLIRDALDKGLYLRKLGDSGIDLIPTRWVERGAPLRIQELMQETGWDDIVIKPTVSSGSWRTIRLSRGGTSSSTSHYVLGTDTERYTAILSRLLKTHSIFVQRFEPSVLEFGELSFVFLGGHFSHAVRKTVGDQGGWWAHERLGGRNQPWRAGREELNWAQHIHDTLVHRYGWLWFDRIDALHDRDGGLQLLECELAIPRLLLPEGQAFDRYAQVIADGIQRTAA</sequence>
<dbReference type="eggNOG" id="COG0189">
    <property type="taxonomic scope" value="Bacteria"/>
</dbReference>
<dbReference type="HOGENOM" id="CLU_070819_0_0_6"/>
<reference evidence="1 2" key="1">
    <citation type="journal article" date="2011" name="J. Bacteriol.">
        <title>Two new complete genome sequences offer insight into host and tissue specificity of plant pathogenic Xanthomonas spp.</title>
        <authorList>
            <person name="Bogdanove A.J."/>
            <person name="Koebnik R."/>
            <person name="Lu H."/>
            <person name="Furutani A."/>
            <person name="Angiuoli S.V."/>
            <person name="Patil P.B."/>
            <person name="Van Sluys M.A."/>
            <person name="Ryan R.P."/>
            <person name="Meyer D.F."/>
            <person name="Han S.W."/>
            <person name="Aparna G."/>
            <person name="Rajaram M."/>
            <person name="Delcher A.L."/>
            <person name="Phillippy A.M."/>
            <person name="Puiu D."/>
            <person name="Schatz M.C."/>
            <person name="Shumway M."/>
            <person name="Sommer D.D."/>
            <person name="Trapnell C."/>
            <person name="Benahmed F."/>
            <person name="Dimitrov G."/>
            <person name="Madupu R."/>
            <person name="Radune D."/>
            <person name="Sullivan S."/>
            <person name="Jha G."/>
            <person name="Ishihara H."/>
            <person name="Lee S.W."/>
            <person name="Pandey A."/>
            <person name="Sharma V."/>
            <person name="Sriariyanun M."/>
            <person name="Szurek B."/>
            <person name="Vera-Cruz C.M."/>
            <person name="Dorman K.S."/>
            <person name="Ronald P.C."/>
            <person name="Verdier V."/>
            <person name="Dow J.M."/>
            <person name="Sonti R.V."/>
            <person name="Tsuge S."/>
            <person name="Brendel V.P."/>
            <person name="Rabinowicz P.D."/>
            <person name="Leach J.E."/>
            <person name="White F.F."/>
            <person name="Salzberg S.L."/>
        </authorList>
    </citation>
    <scope>NUCLEOTIDE SEQUENCE [LARGE SCALE GENOMIC DNA]</scope>
    <source>
        <strain evidence="1 2">BLS256</strain>
    </source>
</reference>
<dbReference type="AlphaFoldDB" id="G7TBP9"/>
<dbReference type="SUPFAM" id="SSF56059">
    <property type="entry name" value="Glutathione synthetase ATP-binding domain-like"/>
    <property type="match status" value="1"/>
</dbReference>
<dbReference type="KEGG" id="xor:XOC_1969"/>
<dbReference type="PANTHER" id="PTHR39217">
    <property type="match status" value="1"/>
</dbReference>
<evidence type="ECO:0000313" key="1">
    <source>
        <dbReference type="EMBL" id="AEQ96120.1"/>
    </source>
</evidence>
<dbReference type="EMBL" id="CP003057">
    <property type="protein sequence ID" value="AEQ96120.1"/>
    <property type="molecule type" value="Genomic_DNA"/>
</dbReference>
<dbReference type="InterPro" id="IPR053191">
    <property type="entry name" value="DcsG_Biosynth_Enzyme"/>
</dbReference>
<name>G7TBP9_XANOB</name>
<dbReference type="PANTHER" id="PTHR39217:SF1">
    <property type="entry name" value="GLUTATHIONE SYNTHETASE"/>
    <property type="match status" value="1"/>
</dbReference>
<gene>
    <name evidence="1" type="ORF">XOC_1969</name>
</gene>
<evidence type="ECO:0000313" key="2">
    <source>
        <dbReference type="Proteomes" id="UP000008851"/>
    </source>
</evidence>
<evidence type="ECO:0008006" key="3">
    <source>
        <dbReference type="Google" id="ProtNLM"/>
    </source>
</evidence>
<accession>G7TBP9</accession>